<dbReference type="RefSeq" id="WP_284212152.1">
    <property type="nucleotide sequence ID" value="NZ_BSPG01000062.1"/>
</dbReference>
<dbReference type="InterPro" id="IPR006162">
    <property type="entry name" value="Ppantetheine_attach_site"/>
</dbReference>
<evidence type="ECO:0000256" key="3">
    <source>
        <dbReference type="ARBA" id="ARBA00022553"/>
    </source>
</evidence>
<dbReference type="InterPro" id="IPR009081">
    <property type="entry name" value="PP-bd_ACP"/>
</dbReference>
<dbReference type="PROSITE" id="PS50075">
    <property type="entry name" value="CARRIER"/>
    <property type="match status" value="2"/>
</dbReference>
<dbReference type="InterPro" id="IPR010060">
    <property type="entry name" value="NRPS_synth"/>
</dbReference>
<feature type="region of interest" description="Disordered" evidence="5">
    <location>
        <begin position="2598"/>
        <end position="2620"/>
    </location>
</feature>
<dbReference type="Gene3D" id="3.30.300.30">
    <property type="match status" value="2"/>
</dbReference>
<dbReference type="Pfam" id="PF13193">
    <property type="entry name" value="AMP-binding_C"/>
    <property type="match status" value="2"/>
</dbReference>
<dbReference type="SMART" id="SM00823">
    <property type="entry name" value="PKS_PP"/>
    <property type="match status" value="2"/>
</dbReference>
<dbReference type="InterPro" id="IPR029058">
    <property type="entry name" value="AB_hydrolase_fold"/>
</dbReference>
<dbReference type="CDD" id="cd19543">
    <property type="entry name" value="DCL_NRPS"/>
    <property type="match status" value="1"/>
</dbReference>
<protein>
    <recommendedName>
        <fullName evidence="6">Carrier domain-containing protein</fullName>
    </recommendedName>
</protein>
<dbReference type="InterPro" id="IPR001242">
    <property type="entry name" value="Condensation_dom"/>
</dbReference>
<evidence type="ECO:0000313" key="7">
    <source>
        <dbReference type="EMBL" id="GLS46928.1"/>
    </source>
</evidence>
<evidence type="ECO:0000256" key="5">
    <source>
        <dbReference type="SAM" id="MobiDB-lite"/>
    </source>
</evidence>
<dbReference type="SUPFAM" id="SSF52777">
    <property type="entry name" value="CoA-dependent acyltransferases"/>
    <property type="match status" value="6"/>
</dbReference>
<dbReference type="InterPro" id="IPR020845">
    <property type="entry name" value="AMP-binding_CS"/>
</dbReference>
<feature type="domain" description="Carrier" evidence="6">
    <location>
        <begin position="1031"/>
        <end position="1105"/>
    </location>
</feature>
<feature type="compositionally biased region" description="Low complexity" evidence="5">
    <location>
        <begin position="2262"/>
        <end position="2279"/>
    </location>
</feature>
<gene>
    <name evidence="7" type="ORF">GCM10007884_49280</name>
</gene>
<keyword evidence="2" id="KW-0596">Phosphopantetheine</keyword>
<dbReference type="SUPFAM" id="SSF47336">
    <property type="entry name" value="ACP-like"/>
    <property type="match status" value="2"/>
</dbReference>
<dbReference type="Gene3D" id="1.10.1200.10">
    <property type="entry name" value="ACP-like"/>
    <property type="match status" value="1"/>
</dbReference>
<dbReference type="InterPro" id="IPR023213">
    <property type="entry name" value="CAT-like_dom_sf"/>
</dbReference>
<dbReference type="PROSITE" id="PS00455">
    <property type="entry name" value="AMP_BINDING"/>
    <property type="match status" value="2"/>
</dbReference>
<dbReference type="InterPro" id="IPR045851">
    <property type="entry name" value="AMP-bd_C_sf"/>
</dbReference>
<dbReference type="Pfam" id="PF00501">
    <property type="entry name" value="AMP-binding"/>
    <property type="match status" value="2"/>
</dbReference>
<dbReference type="PROSITE" id="PS00012">
    <property type="entry name" value="PHOSPHOPANTETHEINE"/>
    <property type="match status" value="1"/>
</dbReference>
<dbReference type="InterPro" id="IPR025110">
    <property type="entry name" value="AMP-bd_C"/>
</dbReference>
<keyword evidence="3" id="KW-0597">Phosphoprotein</keyword>
<dbReference type="Proteomes" id="UP001156881">
    <property type="component" value="Unassembled WGS sequence"/>
</dbReference>
<reference evidence="8" key="1">
    <citation type="journal article" date="2019" name="Int. J. Syst. Evol. Microbiol.">
        <title>The Global Catalogue of Microorganisms (GCM) 10K type strain sequencing project: providing services to taxonomists for standard genome sequencing and annotation.</title>
        <authorList>
            <consortium name="The Broad Institute Genomics Platform"/>
            <consortium name="The Broad Institute Genome Sequencing Center for Infectious Disease"/>
            <person name="Wu L."/>
            <person name="Ma J."/>
        </authorList>
    </citation>
    <scope>NUCLEOTIDE SEQUENCE [LARGE SCALE GENOMIC DNA]</scope>
    <source>
        <strain evidence="8">NBRC 107710</strain>
    </source>
</reference>
<organism evidence="7 8">
    <name type="scientific">Methylobacterium brachythecii</name>
    <dbReference type="NCBI Taxonomy" id="1176177"/>
    <lineage>
        <taxon>Bacteria</taxon>
        <taxon>Pseudomonadati</taxon>
        <taxon>Pseudomonadota</taxon>
        <taxon>Alphaproteobacteria</taxon>
        <taxon>Hyphomicrobiales</taxon>
        <taxon>Methylobacteriaceae</taxon>
        <taxon>Methylobacterium</taxon>
    </lineage>
</organism>
<dbReference type="Gene3D" id="2.30.38.10">
    <property type="entry name" value="Luciferase, Domain 3"/>
    <property type="match status" value="1"/>
</dbReference>
<dbReference type="NCBIfam" id="TIGR01720">
    <property type="entry name" value="NRPS-para261"/>
    <property type="match status" value="1"/>
</dbReference>
<dbReference type="SUPFAM" id="SSF56801">
    <property type="entry name" value="Acetyl-CoA synthetase-like"/>
    <property type="match status" value="2"/>
</dbReference>
<dbReference type="InterPro" id="IPR000873">
    <property type="entry name" value="AMP-dep_synth/lig_dom"/>
</dbReference>
<feature type="region of interest" description="Disordered" evidence="5">
    <location>
        <begin position="2260"/>
        <end position="2281"/>
    </location>
</feature>
<dbReference type="CDD" id="cd19534">
    <property type="entry name" value="E_NRPS"/>
    <property type="match status" value="1"/>
</dbReference>
<dbReference type="Gene3D" id="3.40.50.12780">
    <property type="entry name" value="N-terminal domain of ligase-like"/>
    <property type="match status" value="1"/>
</dbReference>
<evidence type="ECO:0000313" key="8">
    <source>
        <dbReference type="Proteomes" id="UP001156881"/>
    </source>
</evidence>
<evidence type="ECO:0000256" key="2">
    <source>
        <dbReference type="ARBA" id="ARBA00022450"/>
    </source>
</evidence>
<accession>A0ABQ6DF58</accession>
<sequence>MSEAPKIQGAGTSTDPLQEVARRLARLEADKQQLFLKQLGERGIDLSRLPIVRLEGDRAALSFAQARFWFLWRMNPSSGAYNMPAALHLHGPLDRRALQQAFDALVVRQETLRTVFVQNAGPPEQVIVAPFPVQVREISASEEDALSLARAEAAEPFDLETGPLLRVTLIALGAQDHVLLVTLHHIVSDGWSMGVLVDEFWTLYASAVDGGPKALPDHPIRYADYTAWQRLQVSSASGKRRLAYWTDRLGDEAVPLQLPFDRLRLPEPDFRGAGMTKVLDARRAASLRSLARDNGTTLFAVLLAGFKVLLHRYSGQTDIRVGVPVANRARPETHALIGPFVNTIVVRSAIEGRDRPSELLPRLHAAMVEAQEHQDLPFERLVEALQPERSLSEHPLFQTLFNHQNLSRTRLADLAGLRIETISVELDSAKFDLALDTREQADGGIVALFSYATSLFYRETIGRMAGHWIEILDAFVSDPRRSVGEIALAASSLDQASDAAEMPALVDAARVPVHQLFSAHAQARPEAEAVRCGEVLLSYGALESRANRLARHLMHRGLGRGTIAAVAMARSTDLVVALLAVLKTGAAYLPLDPTNPAARLGHAVDDAGVSLVITDAKSQPGLPVGERPILMLDALDLSGSPETDPGVALHPEDLAYLIYTSGSTGLPKGVAVAHGPFAMHVAATAPLYEMDARSRELLFLSFAFDGAHERLWTALSVGGSVVLRDDALWSPERTLALIERELVTNAGFPPAYLQELAAFAAWSGSAPPVDLYSFGGEAMPRSGFEKVVEALGARVLINGYGPTETVVTPLVWKVSDPSSSTSSFSGSVCPIGRAVGARAAHVLDGDLHPVPDGVTGELYVGGYGLARGYRGRPGLTAERFVPDPFGGGGSGPGGRLYRTGDLACRMADGTILYRGRADDQVKIRGHRIEPGEVEARLRGLPGVGQAAVVARPGGSGLQLVGYAVPSGGAGDAGLDGASLRAALGAVLPDYMVPAHVVVLDGLPLTPNGKVDRRALPAPALPEAGGEAGFVAPGTEAETAFAEIWAKVLGLERVGVSDDFFELGGDSIVSLQVVSRARQRGWRIEPRDVFRHRSLGALAASARREAGSEANEASLGPVTGGMPLLPIQAAFFAQAMLDRHHWNQAVLLELPADAAAGSVSWPRVASVLEAIVAHHDALRLRFRQGSDGWSAEHGPVEADPDRLWLRTIPAECTDVAAEVTRLCGEAQASLSLSSGRLLRGLGLDLPDGSRRLLLAIHHLVVDGVSWRILAEDLSLGLGQALRGEPVSLPPKSASFASWGRRLSSHAGSAALAAELDHWLAQAGEAQESAQEAAREAAWLPSDHAPEGEELNGEGAEELLALDAELTARLLGPAGTAYRTEANDLLLAGLVQAVTAWREAAAPENSTETPASDALLLELEGHGREALGEGEAEEDEAGPSLDLSRTVGWFTSAFPVRLAGGRRDAAGLITGVKESLRAIPRRGVGYGVLAQMGSDEQRARLAACPEPRISFNYLGRFDASLSAGSGLRLASESAGPARAASAPLGRWLTINAGVRGGCLQVSFGYGTRRYERTSVARLAQAYHAALRSLTEHCLSGAGGLTPSDVPVSGLDQAALDGLISGAGLDWRQVEDVYPLSPMQQGLLFHALEDDASGLYVNQLSVGVSGLDGARLRAAWDGVSARHAVLRTGFVRRGVPVGVPGGALQVVFRQAEVPFVEEDWRDRSLGGEGEAGSEEARLASSCEAERARGFDLSRAPLQRVRLVRLADEAGGFARHRLIWTSHHLLLDGWSSARFLAEVLEAYRGEGTSSSAPAALPAPGLYRDYVAWLATRDQESAEAFWRSELGDLENPTYLAEAFAGEAGSDEGDADPEGALIERTVLLEGAAFDRVRAFARSERVTLNTLVQGAWSLLLRRLSGQERVCFGATVSGRPAELAGSETVLGLFIATLPVLEGTPPDHAVGDWLRGLQERNLALREHAHVPLSRLQRLAGQAGRALFDTLVVFENYPVDAALKGEAGASSAAASSARFGDVRVSERANYPVMVTASAGTGLRLHLQVDGSRFTPGQAALMAQGLQDWLVAICADGSRALGSIASAGDAGRIAAALAATRVADAADGGSLPLVTEAIAARAARHPDAVALVEADGTLLSYADLEARAERLAAHLRGLGVGAGSGAPGAGESRVGLALGRRAGLLVGLLAVLKAGGAYVPLDPAYPASRLEQMVADAGLSLILVSADQEDVPEEAAQALASGGARLLRIDDGGGLVEGSSEPSASSLSASTLPGVPGMSGPSTSSLAYVIYTSGSTGLPKGVMIPHAALANILSSMAASPGMGEGDAVLALTSLSFDIAVLELLLPLTVGARIVLADRSAARDPEHLCALARQHAVSVIQATPSTWRMLAGAGVLQRLPGGCRRWSGGEALAPDLARMLSADAAELWNLYGPTETTVWSALARIDPDDTPGSGWQPDLGAAVARTTLHVLDAELRPAAPGVTGELYVGGIGLARGYWGRADLTAQRFVPDPFAGSGSGGGRLYRTGDLACRTADGRLWYRGRADDQVKIRGHRIEPGEVEARLRALPGIAQAAVLARPSPSGLQLVGYITPHKGHGQESYGQEGQDQESHGQDGAGLDTARIRAELAAVLPEAMVPAHLVLLDTFPLTPNGKLDRRALPAPEAALAHQTGDDYVAPRNPTETALASIWAEVLGIPNIGVTQNFFEKGGDSLQAIRVVSRLRERFDRPCSPKDLFERPTIEALSRVFEPGEHGAVAGAKTKQLDALLSAFEDA</sequence>
<dbReference type="PANTHER" id="PTHR45527:SF1">
    <property type="entry name" value="FATTY ACID SYNTHASE"/>
    <property type="match status" value="1"/>
</dbReference>
<dbReference type="InterPro" id="IPR042099">
    <property type="entry name" value="ANL_N_sf"/>
</dbReference>
<dbReference type="InterPro" id="IPR036736">
    <property type="entry name" value="ACP-like_sf"/>
</dbReference>
<feature type="domain" description="Carrier" evidence="6">
    <location>
        <begin position="2680"/>
        <end position="2755"/>
    </location>
</feature>
<dbReference type="Pfam" id="PF00550">
    <property type="entry name" value="PP-binding"/>
    <property type="match status" value="2"/>
</dbReference>
<dbReference type="Gene3D" id="3.30.559.10">
    <property type="entry name" value="Chloramphenicol acetyltransferase-like domain"/>
    <property type="match status" value="3"/>
</dbReference>
<dbReference type="InterPro" id="IPR010071">
    <property type="entry name" value="AA_adenyl_dom"/>
</dbReference>
<name>A0ABQ6DF58_9HYPH</name>
<dbReference type="Pfam" id="PF00668">
    <property type="entry name" value="Condensation"/>
    <property type="match status" value="3"/>
</dbReference>
<dbReference type="EMBL" id="BSPG01000062">
    <property type="protein sequence ID" value="GLS46928.1"/>
    <property type="molecule type" value="Genomic_DNA"/>
</dbReference>
<keyword evidence="4" id="KW-0677">Repeat</keyword>
<keyword evidence="8" id="KW-1185">Reference proteome</keyword>
<dbReference type="Gene3D" id="3.40.50.980">
    <property type="match status" value="2"/>
</dbReference>
<dbReference type="PANTHER" id="PTHR45527">
    <property type="entry name" value="NONRIBOSOMAL PEPTIDE SYNTHETASE"/>
    <property type="match status" value="1"/>
</dbReference>
<evidence type="ECO:0000259" key="6">
    <source>
        <dbReference type="PROSITE" id="PS50075"/>
    </source>
</evidence>
<dbReference type="Gene3D" id="3.30.559.30">
    <property type="entry name" value="Nonribosomal peptide synthetase, condensation domain"/>
    <property type="match status" value="3"/>
</dbReference>
<evidence type="ECO:0000256" key="4">
    <source>
        <dbReference type="ARBA" id="ARBA00022737"/>
    </source>
</evidence>
<dbReference type="InterPro" id="IPR020806">
    <property type="entry name" value="PKS_PP-bd"/>
</dbReference>
<comment type="caution">
    <text evidence="7">The sequence shown here is derived from an EMBL/GenBank/DDBJ whole genome shotgun (WGS) entry which is preliminary data.</text>
</comment>
<dbReference type="CDD" id="cd19531">
    <property type="entry name" value="LCL_NRPS-like"/>
    <property type="match status" value="1"/>
</dbReference>
<evidence type="ECO:0000256" key="1">
    <source>
        <dbReference type="ARBA" id="ARBA00001957"/>
    </source>
</evidence>
<dbReference type="Gene3D" id="3.40.50.1820">
    <property type="entry name" value="alpha/beta hydrolase"/>
    <property type="match status" value="1"/>
</dbReference>
<dbReference type="NCBIfam" id="TIGR01733">
    <property type="entry name" value="AA-adenyl-dom"/>
    <property type="match status" value="2"/>
</dbReference>
<comment type="cofactor">
    <cofactor evidence="1">
        <name>pantetheine 4'-phosphate</name>
        <dbReference type="ChEBI" id="CHEBI:47942"/>
    </cofactor>
</comment>
<proteinExistence type="predicted"/>